<evidence type="ECO:0000256" key="1">
    <source>
        <dbReference type="SAM" id="Phobius"/>
    </source>
</evidence>
<organism evidence="2 3">
    <name type="scientific">Lonsdalea iberica</name>
    <dbReference type="NCBI Taxonomy" id="1082703"/>
    <lineage>
        <taxon>Bacteria</taxon>
        <taxon>Pseudomonadati</taxon>
        <taxon>Pseudomonadota</taxon>
        <taxon>Gammaproteobacteria</taxon>
        <taxon>Enterobacterales</taxon>
        <taxon>Pectobacteriaceae</taxon>
        <taxon>Lonsdalea</taxon>
    </lineage>
</organism>
<keyword evidence="1" id="KW-1133">Transmembrane helix</keyword>
<keyword evidence="1" id="KW-0812">Transmembrane</keyword>
<keyword evidence="3" id="KW-1185">Reference proteome</keyword>
<proteinExistence type="predicted"/>
<dbReference type="InterPro" id="IPR025292">
    <property type="entry name" value="T3SS_LEE_assoc"/>
</dbReference>
<protein>
    <recommendedName>
        <fullName evidence="4">Type III secretion protein</fullName>
    </recommendedName>
</protein>
<dbReference type="Pfam" id="PF13327">
    <property type="entry name" value="T3SS_LEE_assoc"/>
    <property type="match status" value="1"/>
</dbReference>
<sequence length="121" mass="13694">MAQLAPHMEQFALAMGLLMLGCNDYFLLPDYRRAMLRWLSEAVIRQLFGLCRGTRRAVFSPLSLKRMALDLGTAVLHRAAQAEPVLYAMLILSPPCERALWPSVPTLAMNLLERSLCAEYR</sequence>
<feature type="transmembrane region" description="Helical" evidence="1">
    <location>
        <begin position="12"/>
        <end position="28"/>
    </location>
</feature>
<gene>
    <name evidence="2" type="ORF">AU512_05800</name>
</gene>
<keyword evidence="1" id="KW-0472">Membrane</keyword>
<dbReference type="Proteomes" id="UP000194040">
    <property type="component" value="Unassembled WGS sequence"/>
</dbReference>
<dbReference type="EMBL" id="LUTQ01000012">
    <property type="protein sequence ID" value="OSN10943.1"/>
    <property type="molecule type" value="Genomic_DNA"/>
</dbReference>
<evidence type="ECO:0000313" key="3">
    <source>
        <dbReference type="Proteomes" id="UP000194040"/>
    </source>
</evidence>
<accession>A0ABX3XH71</accession>
<comment type="caution">
    <text evidence="2">The sequence shown here is derived from an EMBL/GenBank/DDBJ whole genome shotgun (WGS) entry which is preliminary data.</text>
</comment>
<evidence type="ECO:0008006" key="4">
    <source>
        <dbReference type="Google" id="ProtNLM"/>
    </source>
</evidence>
<evidence type="ECO:0000313" key="2">
    <source>
        <dbReference type="EMBL" id="OSN10943.1"/>
    </source>
</evidence>
<reference evidence="2 3" key="1">
    <citation type="submission" date="2016-02" db="EMBL/GenBank/DDBJ databases">
        <title>Species-wide whole genome sequencing reveals diversity, host range in Lonsdalea quercina.</title>
        <authorList>
            <person name="Li Y."/>
        </authorList>
    </citation>
    <scope>NUCLEOTIDE SEQUENCE [LARGE SCALE GENOMIC DNA]</scope>
    <source>
        <strain evidence="2 3">LMG 26265</strain>
    </source>
</reference>
<name>A0ABX3XH71_9GAMM</name>